<evidence type="ECO:0000259" key="5">
    <source>
        <dbReference type="PROSITE" id="PS50977"/>
    </source>
</evidence>
<comment type="caution">
    <text evidence="6">The sequence shown here is derived from an EMBL/GenBank/DDBJ whole genome shotgun (WGS) entry which is preliminary data.</text>
</comment>
<organism evidence="6 7">
    <name type="scientific">Sphaerisporangium corydalis</name>
    <dbReference type="NCBI Taxonomy" id="1441875"/>
    <lineage>
        <taxon>Bacteria</taxon>
        <taxon>Bacillati</taxon>
        <taxon>Actinomycetota</taxon>
        <taxon>Actinomycetes</taxon>
        <taxon>Streptosporangiales</taxon>
        <taxon>Streptosporangiaceae</taxon>
        <taxon>Sphaerisporangium</taxon>
    </lineage>
</organism>
<proteinExistence type="predicted"/>
<dbReference type="RefSeq" id="WP_262841796.1">
    <property type="nucleotide sequence ID" value="NZ_JANZYP010000007.1"/>
</dbReference>
<dbReference type="SUPFAM" id="SSF46689">
    <property type="entry name" value="Homeodomain-like"/>
    <property type="match status" value="1"/>
</dbReference>
<keyword evidence="1" id="KW-0805">Transcription regulation</keyword>
<keyword evidence="2 4" id="KW-0238">DNA-binding</keyword>
<gene>
    <name evidence="6" type="ORF">ACFO8L_00285</name>
</gene>
<dbReference type="InterPro" id="IPR001647">
    <property type="entry name" value="HTH_TetR"/>
</dbReference>
<evidence type="ECO:0000256" key="1">
    <source>
        <dbReference type="ARBA" id="ARBA00023015"/>
    </source>
</evidence>
<protein>
    <submittedName>
        <fullName evidence="6">TetR/AcrR family transcriptional regulator</fullName>
    </submittedName>
</protein>
<accession>A0ABV9E6D7</accession>
<evidence type="ECO:0000256" key="4">
    <source>
        <dbReference type="PROSITE-ProRule" id="PRU00335"/>
    </source>
</evidence>
<evidence type="ECO:0000256" key="3">
    <source>
        <dbReference type="ARBA" id="ARBA00023163"/>
    </source>
</evidence>
<feature type="domain" description="HTH tetR-type" evidence="5">
    <location>
        <begin position="13"/>
        <end position="71"/>
    </location>
</feature>
<name>A0ABV9E6D7_9ACTN</name>
<dbReference type="PANTHER" id="PTHR30055:SF234">
    <property type="entry name" value="HTH-TYPE TRANSCRIPTIONAL REGULATOR BETI"/>
    <property type="match status" value="1"/>
</dbReference>
<dbReference type="Proteomes" id="UP001595891">
    <property type="component" value="Unassembled WGS sequence"/>
</dbReference>
<dbReference type="PANTHER" id="PTHR30055">
    <property type="entry name" value="HTH-TYPE TRANSCRIPTIONAL REGULATOR RUTR"/>
    <property type="match status" value="1"/>
</dbReference>
<dbReference type="InterPro" id="IPR050109">
    <property type="entry name" value="HTH-type_TetR-like_transc_reg"/>
</dbReference>
<dbReference type="Pfam" id="PF00440">
    <property type="entry name" value="TetR_N"/>
    <property type="match status" value="1"/>
</dbReference>
<sequence length="189" mass="20058">MTSAAVPESGTRGRTRRAIVEAAVSVLGRDRTATLADIAGAAGVGRSTLHRYFADREELVEAVIGDSFRVVERSVQDAEPGQGPPLAAMRRLVAALVGAGDRLLFLFGDPRTLEGRKAAPEPAASPVIELIRRGQAEGVFDPEAVPAWIEQVLWALVYTGCEAAGKGLLSRHEVASAVVRTLENGIHVR</sequence>
<feature type="DNA-binding region" description="H-T-H motif" evidence="4">
    <location>
        <begin position="34"/>
        <end position="53"/>
    </location>
</feature>
<reference evidence="7" key="1">
    <citation type="journal article" date="2019" name="Int. J. Syst. Evol. Microbiol.">
        <title>The Global Catalogue of Microorganisms (GCM) 10K type strain sequencing project: providing services to taxonomists for standard genome sequencing and annotation.</title>
        <authorList>
            <consortium name="The Broad Institute Genomics Platform"/>
            <consortium name="The Broad Institute Genome Sequencing Center for Infectious Disease"/>
            <person name="Wu L."/>
            <person name="Ma J."/>
        </authorList>
    </citation>
    <scope>NUCLEOTIDE SEQUENCE [LARGE SCALE GENOMIC DNA]</scope>
    <source>
        <strain evidence="7">CCUG 49560</strain>
    </source>
</reference>
<evidence type="ECO:0000313" key="7">
    <source>
        <dbReference type="Proteomes" id="UP001595891"/>
    </source>
</evidence>
<dbReference type="Gene3D" id="1.10.357.10">
    <property type="entry name" value="Tetracycline Repressor, domain 2"/>
    <property type="match status" value="1"/>
</dbReference>
<keyword evidence="3" id="KW-0804">Transcription</keyword>
<keyword evidence="7" id="KW-1185">Reference proteome</keyword>
<dbReference type="EMBL" id="JBHSFN010000001">
    <property type="protein sequence ID" value="MFC4584488.1"/>
    <property type="molecule type" value="Genomic_DNA"/>
</dbReference>
<evidence type="ECO:0000256" key="2">
    <source>
        <dbReference type="ARBA" id="ARBA00023125"/>
    </source>
</evidence>
<dbReference type="PROSITE" id="PS50977">
    <property type="entry name" value="HTH_TETR_2"/>
    <property type="match status" value="1"/>
</dbReference>
<dbReference type="InterPro" id="IPR009057">
    <property type="entry name" value="Homeodomain-like_sf"/>
</dbReference>
<evidence type="ECO:0000313" key="6">
    <source>
        <dbReference type="EMBL" id="MFC4584488.1"/>
    </source>
</evidence>